<dbReference type="Proteomes" id="UP000002183">
    <property type="component" value="Segment"/>
</dbReference>
<dbReference type="Pfam" id="PF12705">
    <property type="entry name" value="PDDEXK_1"/>
    <property type="match status" value="1"/>
</dbReference>
<name>B5U541_9CAUD</name>
<dbReference type="GeneID" id="6940773"/>
<protein>
    <recommendedName>
        <fullName evidence="1">PD-(D/E)XK endonuclease-like domain-containing protein</fullName>
    </recommendedName>
</protein>
<proteinExistence type="predicted"/>
<dbReference type="InterPro" id="IPR038726">
    <property type="entry name" value="PDDEXK_AddAB-type"/>
</dbReference>
<evidence type="ECO:0000313" key="2">
    <source>
        <dbReference type="EMBL" id="ACI12487.1"/>
    </source>
</evidence>
<sequence>MTTEFKTADNDVNPSFFIRNSERASFKACPQQWEWAWRMGLVPAMPKQDARWFGSGLHLALAEWYQPEGAKSGFARGRDPRETFEEYCGEIYTTVAAQPFFGEENEREYVEAKKLGVDMLTGYLEHYELTDPSIEVIFPEYRYLTKIPFNRRQIAADLPFKANAQNPPKFIAKMVGTFDMVFRDQVDGFVKLMDHKSAKQKTSGAHLVKDDQAGTYIAVSTDFLRKRGILKPTESVVGMTYNYLRKGRRDENATFDEQGRKRNLPTKRDYAEALATRNVGVADELEKLSKAKLEEIAAKMPSDFKVYGAVSKVQPAPLFWREDVRRSRKNRLKQIERIADDAEMIARARAGELPIMKNPGDHCAWCDFRDLCDVHEDQEDVEGFIRDVFVQRDPYADHRDGAVNSKTSAQADKQVKSNVRKVDFGGNFG</sequence>
<feature type="domain" description="PD-(D/E)XK endonuclease-like" evidence="1">
    <location>
        <begin position="25"/>
        <end position="373"/>
    </location>
</feature>
<reference evidence="2 3" key="1">
    <citation type="submission" date="2008-09" db="EMBL/GenBank/DDBJ databases">
        <authorList>
            <person name="Tantoco A.T."/>
            <person name="Edgar R.H."/>
            <person name="Ko C."/>
            <person name="Chambers R.A."/>
            <person name="Jacobs-Sera D."/>
            <person name="Hendrix R.W."/>
            <person name="Hatfull G.F."/>
        </authorList>
    </citation>
    <scope>NUCLEOTIDE SEQUENCE [LARGE SCALE GENOMIC DNA]</scope>
</reference>
<accession>B5U541</accession>
<gene>
    <name evidence="2" type="primary">71</name>
    <name evidence="2" type="ORF">KONSTANTINE_71</name>
</gene>
<dbReference type="EMBL" id="FJ174691">
    <property type="protein sequence ID" value="ACI12487.1"/>
    <property type="molecule type" value="Genomic_DNA"/>
</dbReference>
<keyword evidence="3" id="KW-1185">Reference proteome</keyword>
<dbReference type="KEGG" id="vg:6940773"/>
<evidence type="ECO:0000313" key="3">
    <source>
        <dbReference type="Proteomes" id="UP000002183"/>
    </source>
</evidence>
<organism evidence="2 3">
    <name type="scientific">Mycobacterium phage Konstantine</name>
    <dbReference type="NCBI Taxonomy" id="563121"/>
    <lineage>
        <taxon>Viruses</taxon>
        <taxon>Duplodnaviria</taxon>
        <taxon>Heunggongvirae</taxon>
        <taxon>Uroviricota</taxon>
        <taxon>Caudoviricetes</taxon>
        <taxon>Konstantinevirus</taxon>
        <taxon>Konstantinevirus konstantine</taxon>
    </lineage>
</organism>
<evidence type="ECO:0000259" key="1">
    <source>
        <dbReference type="Pfam" id="PF12705"/>
    </source>
</evidence>
<dbReference type="RefSeq" id="YP_002242128.1">
    <property type="nucleotide sequence ID" value="NC_011292.1"/>
</dbReference>